<evidence type="ECO:0000256" key="3">
    <source>
        <dbReference type="ARBA" id="ARBA00022692"/>
    </source>
</evidence>
<protein>
    <submittedName>
        <fullName evidence="8">DMT family transporter</fullName>
    </submittedName>
</protein>
<keyword evidence="9" id="KW-1185">Reference proteome</keyword>
<dbReference type="InterPro" id="IPR000620">
    <property type="entry name" value="EamA_dom"/>
</dbReference>
<evidence type="ECO:0000256" key="6">
    <source>
        <dbReference type="SAM" id="Phobius"/>
    </source>
</evidence>
<dbReference type="Proteomes" id="UP001279642">
    <property type="component" value="Unassembled WGS sequence"/>
</dbReference>
<feature type="domain" description="EamA" evidence="7">
    <location>
        <begin position="25"/>
        <end position="151"/>
    </location>
</feature>
<evidence type="ECO:0000256" key="4">
    <source>
        <dbReference type="ARBA" id="ARBA00022989"/>
    </source>
</evidence>
<evidence type="ECO:0000313" key="8">
    <source>
        <dbReference type="EMBL" id="MDY0881357.1"/>
    </source>
</evidence>
<dbReference type="Pfam" id="PF00892">
    <property type="entry name" value="EamA"/>
    <property type="match status" value="2"/>
</dbReference>
<keyword evidence="3 6" id="KW-0812">Transmembrane</keyword>
<organism evidence="8 9">
    <name type="scientific">Dongia soli</name>
    <dbReference type="NCBI Taxonomy" id="600628"/>
    <lineage>
        <taxon>Bacteria</taxon>
        <taxon>Pseudomonadati</taxon>
        <taxon>Pseudomonadota</taxon>
        <taxon>Alphaproteobacteria</taxon>
        <taxon>Rhodospirillales</taxon>
        <taxon>Dongiaceae</taxon>
        <taxon>Dongia</taxon>
    </lineage>
</organism>
<dbReference type="InterPro" id="IPR050638">
    <property type="entry name" value="AA-Vitamin_Transporters"/>
</dbReference>
<dbReference type="PANTHER" id="PTHR32322">
    <property type="entry name" value="INNER MEMBRANE TRANSPORTER"/>
    <property type="match status" value="1"/>
</dbReference>
<feature type="transmembrane region" description="Helical" evidence="6">
    <location>
        <begin position="196"/>
        <end position="216"/>
    </location>
</feature>
<sequence length="299" mass="32154">MSDITAPRLDAASPKFLQTIAPGLFVLLWATGFLTARFGIPYAGAMTLLTLRFGFAAAMMLVVALATGARWPRSPKVILHLIVTGILLQAVYLGGCYAAIYAGMPAGMAALIAGFQPILTAVLAGPLLQEHLRGRQWFGILLGFCGLVLVIWDKLQLDLSHLWGLFFAVLSLLGITGATLYQKLFVPKVDLRSNAVIQYAAATLTLLPVIGWLGVGEVHWELPFILCMIWMVVVLSGISIALLTWMIQRGAASKVSSLFYLTPPAAAFGAYLCFGETLGWHALLGMVVVAVAIALVNRR</sequence>
<dbReference type="SUPFAM" id="SSF103481">
    <property type="entry name" value="Multidrug resistance efflux transporter EmrE"/>
    <property type="match status" value="2"/>
</dbReference>
<feature type="domain" description="EamA" evidence="7">
    <location>
        <begin position="162"/>
        <end position="297"/>
    </location>
</feature>
<feature type="transmembrane region" description="Helical" evidence="6">
    <location>
        <begin position="255"/>
        <end position="272"/>
    </location>
</feature>
<feature type="transmembrane region" description="Helical" evidence="6">
    <location>
        <begin position="20"/>
        <end position="40"/>
    </location>
</feature>
<dbReference type="PANTHER" id="PTHR32322:SF2">
    <property type="entry name" value="EAMA DOMAIN-CONTAINING PROTEIN"/>
    <property type="match status" value="1"/>
</dbReference>
<feature type="transmembrane region" description="Helical" evidence="6">
    <location>
        <begin position="161"/>
        <end position="184"/>
    </location>
</feature>
<dbReference type="EMBL" id="JAXCLW010000001">
    <property type="protein sequence ID" value="MDY0881357.1"/>
    <property type="molecule type" value="Genomic_DNA"/>
</dbReference>
<dbReference type="InterPro" id="IPR037185">
    <property type="entry name" value="EmrE-like"/>
</dbReference>
<name>A0ABU5E4W1_9PROT</name>
<keyword evidence="4 6" id="KW-1133">Transmembrane helix</keyword>
<evidence type="ECO:0000259" key="7">
    <source>
        <dbReference type="Pfam" id="PF00892"/>
    </source>
</evidence>
<accession>A0ABU5E4W1</accession>
<gene>
    <name evidence="8" type="ORF">SMD27_00740</name>
</gene>
<comment type="similarity">
    <text evidence="2">Belongs to the EamA transporter family.</text>
</comment>
<feature type="transmembrane region" description="Helical" evidence="6">
    <location>
        <begin position="78"/>
        <end position="100"/>
    </location>
</feature>
<reference evidence="8 9" key="1">
    <citation type="journal article" date="2016" name="Antonie Van Leeuwenhoek">
        <title>Dongia soli sp. nov., isolated from soil from Dokdo, Korea.</title>
        <authorList>
            <person name="Kim D.U."/>
            <person name="Lee H."/>
            <person name="Kim H."/>
            <person name="Kim S.G."/>
            <person name="Ka J.O."/>
        </authorList>
    </citation>
    <scope>NUCLEOTIDE SEQUENCE [LARGE SCALE GENOMIC DNA]</scope>
    <source>
        <strain evidence="8 9">D78</strain>
    </source>
</reference>
<feature type="transmembrane region" description="Helical" evidence="6">
    <location>
        <begin position="46"/>
        <end position="66"/>
    </location>
</feature>
<evidence type="ECO:0000256" key="2">
    <source>
        <dbReference type="ARBA" id="ARBA00007362"/>
    </source>
</evidence>
<evidence type="ECO:0000313" key="9">
    <source>
        <dbReference type="Proteomes" id="UP001279642"/>
    </source>
</evidence>
<feature type="transmembrane region" description="Helical" evidence="6">
    <location>
        <begin position="106"/>
        <end position="125"/>
    </location>
</feature>
<dbReference type="RefSeq" id="WP_320506425.1">
    <property type="nucleotide sequence ID" value="NZ_JAXCLW010000001.1"/>
</dbReference>
<evidence type="ECO:0000256" key="1">
    <source>
        <dbReference type="ARBA" id="ARBA00004141"/>
    </source>
</evidence>
<feature type="transmembrane region" description="Helical" evidence="6">
    <location>
        <begin position="222"/>
        <end position="243"/>
    </location>
</feature>
<comment type="caution">
    <text evidence="8">The sequence shown here is derived from an EMBL/GenBank/DDBJ whole genome shotgun (WGS) entry which is preliminary data.</text>
</comment>
<comment type="subcellular location">
    <subcellularLocation>
        <location evidence="1">Membrane</location>
        <topology evidence="1">Multi-pass membrane protein</topology>
    </subcellularLocation>
</comment>
<proteinExistence type="inferred from homology"/>
<keyword evidence="5 6" id="KW-0472">Membrane</keyword>
<feature type="transmembrane region" description="Helical" evidence="6">
    <location>
        <begin position="278"/>
        <end position="296"/>
    </location>
</feature>
<feature type="transmembrane region" description="Helical" evidence="6">
    <location>
        <begin position="137"/>
        <end position="155"/>
    </location>
</feature>
<evidence type="ECO:0000256" key="5">
    <source>
        <dbReference type="ARBA" id="ARBA00023136"/>
    </source>
</evidence>
<dbReference type="Gene3D" id="1.10.3730.20">
    <property type="match status" value="1"/>
</dbReference>